<dbReference type="GO" id="GO:0009380">
    <property type="term" value="C:excinuclease repair complex"/>
    <property type="evidence" value="ECO:0007669"/>
    <property type="project" value="TreeGrafter"/>
</dbReference>
<dbReference type="InterPro" id="IPR036876">
    <property type="entry name" value="UVR_dom_sf"/>
</dbReference>
<dbReference type="GO" id="GO:0009381">
    <property type="term" value="F:excinuclease ABC activity"/>
    <property type="evidence" value="ECO:0007669"/>
    <property type="project" value="InterPro"/>
</dbReference>
<dbReference type="InterPro" id="IPR035901">
    <property type="entry name" value="GIY-YIG_endonuc_sf"/>
</dbReference>
<organism evidence="4 5">
    <name type="scientific">Candidatus Nomurabacteria bacterium GW2011_GWE1_35_16</name>
    <dbReference type="NCBI Taxonomy" id="1618761"/>
    <lineage>
        <taxon>Bacteria</taxon>
        <taxon>Candidatus Nomuraibacteriota</taxon>
    </lineage>
</organism>
<dbReference type="Gene3D" id="3.30.420.340">
    <property type="entry name" value="UvrC, RNAse H endonuclease domain"/>
    <property type="match status" value="1"/>
</dbReference>
<feature type="domain" description="UVR" evidence="1">
    <location>
        <begin position="194"/>
        <end position="229"/>
    </location>
</feature>
<dbReference type="PROSITE" id="PS50165">
    <property type="entry name" value="UVRC"/>
    <property type="match status" value="1"/>
</dbReference>
<dbReference type="AlphaFoldDB" id="A0A0G0BRQ2"/>
<proteinExistence type="predicted"/>
<dbReference type="Pfam" id="PF08459">
    <property type="entry name" value="UvrC_RNaseH_dom"/>
    <property type="match status" value="1"/>
</dbReference>
<dbReference type="InterPro" id="IPR038476">
    <property type="entry name" value="UvrC_RNase_H_dom_sf"/>
</dbReference>
<dbReference type="Pfam" id="PF01541">
    <property type="entry name" value="GIY-YIG"/>
    <property type="match status" value="1"/>
</dbReference>
<dbReference type="CDD" id="cd10434">
    <property type="entry name" value="GIY-YIG_UvrC_Cho"/>
    <property type="match status" value="1"/>
</dbReference>
<dbReference type="PANTHER" id="PTHR30562">
    <property type="entry name" value="UVRC/OXIDOREDUCTASE"/>
    <property type="match status" value="1"/>
</dbReference>
<dbReference type="SMART" id="SM00465">
    <property type="entry name" value="GIYc"/>
    <property type="match status" value="1"/>
</dbReference>
<sequence length="393" mass="45503">MNSQQLKKIGVPDKPGVYFFRKDKTILYIGKATSLRDRVKSYFSKDIIVTRGSHILDMTVKADRVEWQETDSVLESLILEANLIKKFKPKYNTKEKDNKSFNYVCITKEKLPKILIVRGRGMDKKLYSKVYGPFPNGQQLKEAMKIIRRIFPYFDNDSLKRNNREFYKQIGLIPEKEFQENIKNIKLLFEGKKKSIVINLKAKMAAFSKSKDFENAARIRDQIYALNHINDISLIKEEIYGSPTSIFRIEAYDVAHMGGKNMVGVMTVVENGEVNKSEYKKFIIRTQSDANDTGALEEVLSRRLRHTEWGLPSLIVVDGSTAQVNVAKRVLSRYQFEIPIVGVVKDDKHRPKVIIGNEEIIKIYKKQILLANSESHRFAITFHKQKRNKSFLK</sequence>
<dbReference type="InterPro" id="IPR000305">
    <property type="entry name" value="GIY-YIG_endonuc"/>
</dbReference>
<dbReference type="Gene3D" id="3.40.1440.10">
    <property type="entry name" value="GIY-YIG endonuclease"/>
    <property type="match status" value="1"/>
</dbReference>
<evidence type="ECO:0000259" key="3">
    <source>
        <dbReference type="PROSITE" id="PS50165"/>
    </source>
</evidence>
<comment type="caution">
    <text evidence="4">The sequence shown here is derived from an EMBL/GenBank/DDBJ whole genome shotgun (WGS) entry which is preliminary data.</text>
</comment>
<dbReference type="Pfam" id="PF02151">
    <property type="entry name" value="UVR"/>
    <property type="match status" value="1"/>
</dbReference>
<accession>A0A0G0BRQ2</accession>
<gene>
    <name evidence="4" type="ORF">UR64_C0009G0024</name>
</gene>
<reference evidence="4 5" key="1">
    <citation type="journal article" date="2015" name="Nature">
        <title>rRNA introns, odd ribosomes, and small enigmatic genomes across a large radiation of phyla.</title>
        <authorList>
            <person name="Brown C.T."/>
            <person name="Hug L.A."/>
            <person name="Thomas B.C."/>
            <person name="Sharon I."/>
            <person name="Castelle C.J."/>
            <person name="Singh A."/>
            <person name="Wilkins M.J."/>
            <person name="Williams K.H."/>
            <person name="Banfield J.F."/>
        </authorList>
    </citation>
    <scope>NUCLEOTIDE SEQUENCE [LARGE SCALE GENOMIC DNA]</scope>
</reference>
<evidence type="ECO:0000313" key="5">
    <source>
        <dbReference type="Proteomes" id="UP000034952"/>
    </source>
</evidence>
<dbReference type="Gene3D" id="4.10.860.10">
    <property type="entry name" value="UVR domain"/>
    <property type="match status" value="1"/>
</dbReference>
<dbReference type="InterPro" id="IPR050066">
    <property type="entry name" value="UvrABC_protein_C"/>
</dbReference>
<dbReference type="SUPFAM" id="SSF82771">
    <property type="entry name" value="GIY-YIG endonuclease"/>
    <property type="match status" value="1"/>
</dbReference>
<evidence type="ECO:0000313" key="4">
    <source>
        <dbReference type="EMBL" id="KKP66321.1"/>
    </source>
</evidence>
<feature type="domain" description="UvrC family homology region profile" evidence="3">
    <location>
        <begin position="194"/>
        <end position="331"/>
    </location>
</feature>
<dbReference type="SUPFAM" id="SSF46600">
    <property type="entry name" value="C-terminal UvrC-binding domain of UvrB"/>
    <property type="match status" value="1"/>
</dbReference>
<dbReference type="GO" id="GO:0006289">
    <property type="term" value="P:nucleotide-excision repair"/>
    <property type="evidence" value="ECO:0007669"/>
    <property type="project" value="InterPro"/>
</dbReference>
<dbReference type="PANTHER" id="PTHR30562:SF1">
    <property type="entry name" value="UVRABC SYSTEM PROTEIN C"/>
    <property type="match status" value="1"/>
</dbReference>
<feature type="domain" description="GIY-YIG" evidence="2">
    <location>
        <begin position="13"/>
        <end position="93"/>
    </location>
</feature>
<name>A0A0G0BRQ2_9BACT</name>
<evidence type="ECO:0000259" key="2">
    <source>
        <dbReference type="PROSITE" id="PS50164"/>
    </source>
</evidence>
<dbReference type="PROSITE" id="PS50151">
    <property type="entry name" value="UVR"/>
    <property type="match status" value="1"/>
</dbReference>
<dbReference type="Proteomes" id="UP000034952">
    <property type="component" value="Unassembled WGS sequence"/>
</dbReference>
<dbReference type="InterPro" id="IPR001943">
    <property type="entry name" value="UVR_dom"/>
</dbReference>
<protein>
    <submittedName>
        <fullName evidence="4">Excinuclease ABC, C subunit</fullName>
    </submittedName>
</protein>
<dbReference type="PROSITE" id="PS50164">
    <property type="entry name" value="GIY_YIG"/>
    <property type="match status" value="1"/>
</dbReference>
<evidence type="ECO:0000259" key="1">
    <source>
        <dbReference type="PROSITE" id="PS50151"/>
    </source>
</evidence>
<dbReference type="InterPro" id="IPR047296">
    <property type="entry name" value="GIY-YIG_UvrC_Cho"/>
</dbReference>
<dbReference type="InterPro" id="IPR001162">
    <property type="entry name" value="UvrC_RNase_H_dom"/>
</dbReference>
<dbReference type="EMBL" id="LBPY01000009">
    <property type="protein sequence ID" value="KKP66321.1"/>
    <property type="molecule type" value="Genomic_DNA"/>
</dbReference>